<proteinExistence type="predicted"/>
<evidence type="ECO:0000313" key="3">
    <source>
        <dbReference type="Proteomes" id="UP000286045"/>
    </source>
</evidence>
<protein>
    <recommendedName>
        <fullName evidence="1">Heterokaryon incompatibility domain-containing protein</fullName>
    </recommendedName>
</protein>
<dbReference type="PANTHER" id="PTHR33112:SF9">
    <property type="entry name" value="HETEROKARYON INCOMPATIBILITY DOMAIN-CONTAINING PROTEIN"/>
    <property type="match status" value="1"/>
</dbReference>
<organism evidence="2 3">
    <name type="scientific">Xylaria grammica</name>
    <dbReference type="NCBI Taxonomy" id="363999"/>
    <lineage>
        <taxon>Eukaryota</taxon>
        <taxon>Fungi</taxon>
        <taxon>Dikarya</taxon>
        <taxon>Ascomycota</taxon>
        <taxon>Pezizomycotina</taxon>
        <taxon>Sordariomycetes</taxon>
        <taxon>Xylariomycetidae</taxon>
        <taxon>Xylariales</taxon>
        <taxon>Xylariaceae</taxon>
        <taxon>Xylaria</taxon>
    </lineage>
</organism>
<dbReference type="Proteomes" id="UP000286045">
    <property type="component" value="Unassembled WGS sequence"/>
</dbReference>
<comment type="caution">
    <text evidence="2">The sequence shown here is derived from an EMBL/GenBank/DDBJ whole genome shotgun (WGS) entry which is preliminary data.</text>
</comment>
<dbReference type="PANTHER" id="PTHR33112">
    <property type="entry name" value="DOMAIN PROTEIN, PUTATIVE-RELATED"/>
    <property type="match status" value="1"/>
</dbReference>
<reference evidence="2 3" key="1">
    <citation type="submission" date="2018-12" db="EMBL/GenBank/DDBJ databases">
        <title>Draft genome sequence of Xylaria grammica IHI A82.</title>
        <authorList>
            <person name="Buettner E."/>
            <person name="Kellner H."/>
        </authorList>
    </citation>
    <scope>NUCLEOTIDE SEQUENCE [LARGE SCALE GENOMIC DNA]</scope>
    <source>
        <strain evidence="2 3">IHI A82</strain>
    </source>
</reference>
<keyword evidence="3" id="KW-1185">Reference proteome</keyword>
<name>A0A439D136_9PEZI</name>
<sequence length="635" mass="71278">MSSICATCQSIPFSALPALPAAPEVGFSRLADHNDLPIPWFESPNPTGFPWHSDLGALAASSGTCSLCNVVQAGVQQWCERRSTALQNKFSIMTHADDADPVPERQRLFLTKRNNGAPGFLVYPNHPLSRSAVYLLTGVAFSVEPTHDMAKEITPRPPNPYSGSKCSLDVVSSWWGDAVNFTTTRQSLSARRQGIELSDIPETFLDAVIICRHLDIRYLWIDSLCICQDDTDDWAWQSACMSDVYMDAYIVIAASHASNSSQGVFHGRPTRPSTILDHPALGQGVHAHLISNRDEHDWYRRGFLQEPLSKRGWAFQERVLARRILHYSTEQMYFECDQGVLGEDGSFQGSRHLPIGDNTPVLRLKGFSLWYYLIECFASRQLTKTSDKFPAISGLGKLFARKFQAEYVAGLWNTAIVEGLAWVGFTRKIQAATPNEYIGPSWSWASYDEELTWMRFGKRWRRTAEVVEWHVKLKTEANPFGEVENARLYIRAPIVGLIPLAEVPKSCTEKSDLLKLADLTPLLYMRTRYTTKPEGHKIHVDDGDLVVSEKWKQLDLKLLVLGTKQSHDTEILEPGKGSKDDDDKDRPGVGYCLVVADTNCDDGKAMKRIGFVYLSIEEANNITMDEANRQIVTLV</sequence>
<gene>
    <name evidence="2" type="ORF">EKO27_g6932</name>
</gene>
<feature type="domain" description="Heterokaryon incompatibility" evidence="1">
    <location>
        <begin position="171"/>
        <end position="317"/>
    </location>
</feature>
<dbReference type="AlphaFoldDB" id="A0A439D136"/>
<evidence type="ECO:0000259" key="1">
    <source>
        <dbReference type="Pfam" id="PF06985"/>
    </source>
</evidence>
<accession>A0A439D136</accession>
<dbReference type="EMBL" id="RYZI01000214">
    <property type="protein sequence ID" value="RWA08174.1"/>
    <property type="molecule type" value="Genomic_DNA"/>
</dbReference>
<evidence type="ECO:0000313" key="2">
    <source>
        <dbReference type="EMBL" id="RWA08174.1"/>
    </source>
</evidence>
<dbReference type="Pfam" id="PF06985">
    <property type="entry name" value="HET"/>
    <property type="match status" value="1"/>
</dbReference>
<dbReference type="InterPro" id="IPR010730">
    <property type="entry name" value="HET"/>
</dbReference>